<dbReference type="Pfam" id="PF19649">
    <property type="entry name" value="DUF6152"/>
    <property type="match status" value="1"/>
</dbReference>
<dbReference type="AlphaFoldDB" id="A0A5C8NTU6"/>
<dbReference type="OrthoDB" id="513141at2"/>
<proteinExistence type="predicted"/>
<dbReference type="Proteomes" id="UP000321548">
    <property type="component" value="Unassembled WGS sequence"/>
</dbReference>
<gene>
    <name evidence="1" type="ORF">FHP08_14680</name>
</gene>
<accession>A0A5C8NTU6</accession>
<evidence type="ECO:0000313" key="2">
    <source>
        <dbReference type="Proteomes" id="UP000321548"/>
    </source>
</evidence>
<name>A0A5C8NTU6_9BURK</name>
<dbReference type="EMBL" id="VDUY01000006">
    <property type="protein sequence ID" value="TXL64344.1"/>
    <property type="molecule type" value="Genomic_DNA"/>
</dbReference>
<keyword evidence="2" id="KW-1185">Reference proteome</keyword>
<comment type="caution">
    <text evidence="1">The sequence shown here is derived from an EMBL/GenBank/DDBJ whole genome shotgun (WGS) entry which is preliminary data.</text>
</comment>
<evidence type="ECO:0000313" key="1">
    <source>
        <dbReference type="EMBL" id="TXL64344.1"/>
    </source>
</evidence>
<reference evidence="1 2" key="1">
    <citation type="submission" date="2019-06" db="EMBL/GenBank/DDBJ databases">
        <title>Quisquiliibacterium sp. nov., isolated from a maize field.</title>
        <authorList>
            <person name="Lin S.-Y."/>
            <person name="Tsai C.-F."/>
            <person name="Young C.-C."/>
        </authorList>
    </citation>
    <scope>NUCLEOTIDE SEQUENCE [LARGE SCALE GENOMIC DNA]</scope>
    <source>
        <strain evidence="1 2">CC-CFT501</strain>
    </source>
</reference>
<sequence length="156" mass="16877">MSLIGSTIAAALAGAVPGTSLAHHGWSSFDPNRPLYLRGRVKAVRWRNPHAEVDVEPTPGLALPAGLADRELPAQVSQFDGKGLLARTQLVPRTDVTWTVELAPLTRMQAWSVAPLKEGETVEIVGYTLADQSEPVLRAEWLFKEGKVYGLRSSPA</sequence>
<protein>
    <submittedName>
        <fullName evidence="1">Uncharacterized protein</fullName>
    </submittedName>
</protein>
<organism evidence="1 2">
    <name type="scientific">Zeimonas arvi</name>
    <dbReference type="NCBI Taxonomy" id="2498847"/>
    <lineage>
        <taxon>Bacteria</taxon>
        <taxon>Pseudomonadati</taxon>
        <taxon>Pseudomonadota</taxon>
        <taxon>Betaproteobacteria</taxon>
        <taxon>Burkholderiales</taxon>
        <taxon>Burkholderiaceae</taxon>
        <taxon>Zeimonas</taxon>
    </lineage>
</organism>
<dbReference type="InterPro" id="IPR046150">
    <property type="entry name" value="DUF6152"/>
</dbReference>